<comment type="caution">
    <text evidence="10">The sequence shown here is derived from an EMBL/GenBank/DDBJ whole genome shotgun (WGS) entry which is preliminary data.</text>
</comment>
<accession>A0A4Y9ZLZ8</accession>
<keyword evidence="4 7" id="KW-0804">Transcription</keyword>
<comment type="subcellular location">
    <subcellularLocation>
        <location evidence="1 7">Nucleus</location>
    </subcellularLocation>
</comment>
<dbReference type="Pfam" id="PF10513">
    <property type="entry name" value="EPL1"/>
    <property type="match status" value="1"/>
</dbReference>
<dbReference type="GO" id="GO:0005634">
    <property type="term" value="C:nucleus"/>
    <property type="evidence" value="ECO:0007669"/>
    <property type="project" value="UniProtKB-SubCell"/>
</dbReference>
<evidence type="ECO:0000313" key="11">
    <source>
        <dbReference type="Proteomes" id="UP000298061"/>
    </source>
</evidence>
<feature type="compositionally biased region" description="Low complexity" evidence="8">
    <location>
        <begin position="172"/>
        <end position="186"/>
    </location>
</feature>
<feature type="compositionally biased region" description="Polar residues" evidence="8">
    <location>
        <begin position="661"/>
        <end position="675"/>
    </location>
</feature>
<evidence type="ECO:0000256" key="6">
    <source>
        <dbReference type="ARBA" id="ARBA00025513"/>
    </source>
</evidence>
<dbReference type="OrthoDB" id="435275at2759"/>
<evidence type="ECO:0000313" key="10">
    <source>
        <dbReference type="EMBL" id="TFY75117.1"/>
    </source>
</evidence>
<feature type="region of interest" description="Disordered" evidence="8">
    <location>
        <begin position="532"/>
        <end position="555"/>
    </location>
</feature>
<evidence type="ECO:0000256" key="2">
    <source>
        <dbReference type="ARBA" id="ARBA00008035"/>
    </source>
</evidence>
<evidence type="ECO:0000256" key="8">
    <source>
        <dbReference type="SAM" id="MobiDB-lite"/>
    </source>
</evidence>
<feature type="domain" description="Enhancer of polycomb-like N-terminal" evidence="9">
    <location>
        <begin position="15"/>
        <end position="216"/>
    </location>
</feature>
<dbReference type="GO" id="GO:0035267">
    <property type="term" value="C:NuA4 histone acetyltransferase complex"/>
    <property type="evidence" value="ECO:0007669"/>
    <property type="project" value="InterPro"/>
</dbReference>
<dbReference type="Proteomes" id="UP000298061">
    <property type="component" value="Unassembled WGS sequence"/>
</dbReference>
<feature type="non-terminal residue" evidence="10">
    <location>
        <position position="675"/>
    </location>
</feature>
<dbReference type="STRING" id="135208.A0A4Y9ZLZ8"/>
<dbReference type="GO" id="GO:0006357">
    <property type="term" value="P:regulation of transcription by RNA polymerase II"/>
    <property type="evidence" value="ECO:0007669"/>
    <property type="project" value="InterPro"/>
</dbReference>
<evidence type="ECO:0000256" key="5">
    <source>
        <dbReference type="ARBA" id="ARBA00023242"/>
    </source>
</evidence>
<keyword evidence="11" id="KW-1185">Reference proteome</keyword>
<dbReference type="InterPro" id="IPR019542">
    <property type="entry name" value="Enhancer_polycomb-like_N"/>
</dbReference>
<keyword evidence="3 7" id="KW-0805">Transcription regulation</keyword>
<feature type="region of interest" description="Disordered" evidence="8">
    <location>
        <begin position="158"/>
        <end position="199"/>
    </location>
</feature>
<dbReference type="InterPro" id="IPR024943">
    <property type="entry name" value="Enhancer_polycomb"/>
</dbReference>
<comment type="similarity">
    <text evidence="2 7">Belongs to the enhancer of polycomb family.</text>
</comment>
<dbReference type="EMBL" id="SFCI01001711">
    <property type="protein sequence ID" value="TFY75117.1"/>
    <property type="molecule type" value="Genomic_DNA"/>
</dbReference>
<keyword evidence="5 7" id="KW-0539">Nucleus</keyword>
<evidence type="ECO:0000256" key="7">
    <source>
        <dbReference type="RuleBase" id="RU361124"/>
    </source>
</evidence>
<reference evidence="10 11" key="1">
    <citation type="submission" date="2019-02" db="EMBL/GenBank/DDBJ databases">
        <title>Genome sequencing of the rare red list fungi Hericium alpestre (H. flagellum).</title>
        <authorList>
            <person name="Buettner E."/>
            <person name="Kellner H."/>
        </authorList>
    </citation>
    <scope>NUCLEOTIDE SEQUENCE [LARGE SCALE GENOMIC DNA]</scope>
    <source>
        <strain evidence="10 11">DSM 108284</strain>
    </source>
</reference>
<gene>
    <name evidence="10" type="ORF">EWM64_g8894</name>
</gene>
<evidence type="ECO:0000259" key="9">
    <source>
        <dbReference type="Pfam" id="PF10513"/>
    </source>
</evidence>
<dbReference type="AlphaFoldDB" id="A0A4Y9ZLZ8"/>
<protein>
    <recommendedName>
        <fullName evidence="7">Enhancer of polycomb-like protein</fullName>
    </recommendedName>
</protein>
<dbReference type="PANTHER" id="PTHR14898">
    <property type="entry name" value="ENHANCER OF POLYCOMB"/>
    <property type="match status" value="1"/>
</dbReference>
<comment type="function">
    <text evidence="6">Component of the NuA4 histone acetyltransferase complex which is involved in transcriptional activation of selected genes principally by acetylation of nucleosomal histone H4 and H2A. The NuA4 complex is also involved in DNA repair. Involved in gene silencing by neighboring heterochromatin, blockage of the silencing spreading along the chromosome, and required for cell cycle progression through G2/M.</text>
</comment>
<organism evidence="10 11">
    <name type="scientific">Hericium alpestre</name>
    <dbReference type="NCBI Taxonomy" id="135208"/>
    <lineage>
        <taxon>Eukaryota</taxon>
        <taxon>Fungi</taxon>
        <taxon>Dikarya</taxon>
        <taxon>Basidiomycota</taxon>
        <taxon>Agaricomycotina</taxon>
        <taxon>Agaricomycetes</taxon>
        <taxon>Russulales</taxon>
        <taxon>Hericiaceae</taxon>
        <taxon>Hericium</taxon>
    </lineage>
</organism>
<feature type="region of interest" description="Disordered" evidence="8">
    <location>
        <begin position="635"/>
        <end position="675"/>
    </location>
</feature>
<sequence length="675" mass="77362">MPRNHNPGPSSLRNRNRVTNKTRLRIYQENIDADPLAFDEEEEKARVVSTAGVDAEDANEHHLQAVLTAASHRQHASALRATRITTEEVKQDVFIPIPDSTGLIEGYEEFYPPGRWKDPVSYIKTSETVEEAIKDGLANSFSYFMDERDLEWLEKNNEEARGEGTSAQGAVSTSGTTTRSGMSSRSAKAKGKEPDVPQPVAMSEDELELVMGLFEKVTHEKTEFLHHGLESGAPFPPFSDYQDTFAAPLPADTFAAYSVPSWVPAPSQMLRFAKVVYPYWKERRIERKGHRIIPTVNLDEQDAKNESYICFRRRDVKTMRKTRASQASSSEKLMRLQSELATAYEMARTMLARETLKREAAQQQLAVWNKREDMVSLKRKFPSLGVKEDEELFYDKERVPKKPKLAEPTAARIGLKIKTREQGEVSPTTQPEIVLRPKERYEAIQRSIERDMLRTREKDHGWEDALDYSFQPQPVSFAQRHWKFIPPSPKRLSPSDSDEDVPKSHWRAMRLRRGRGGVIRVDRRNYGRSARIQDDEILRPPRASGEPASEQDAAEMKELSWRIRDRWRFDSDDEPPVGPEGPDEEHRVLVDEYDVKLLKDRMTFYRDDDHHKLMTDQNLYVNLPDGRQQVFTPFRLNPHPIAPAGQTQRQPAHQAGVPLSMPQTNGTPISQAQLK</sequence>
<proteinExistence type="inferred from homology"/>
<evidence type="ECO:0000256" key="3">
    <source>
        <dbReference type="ARBA" id="ARBA00023015"/>
    </source>
</evidence>
<evidence type="ECO:0000256" key="1">
    <source>
        <dbReference type="ARBA" id="ARBA00004123"/>
    </source>
</evidence>
<feature type="region of interest" description="Disordered" evidence="8">
    <location>
        <begin position="1"/>
        <end position="21"/>
    </location>
</feature>
<name>A0A4Y9ZLZ8_9AGAM</name>
<evidence type="ECO:0000256" key="4">
    <source>
        <dbReference type="ARBA" id="ARBA00023163"/>
    </source>
</evidence>